<comment type="caution">
    <text evidence="2">The sequence shown here is derived from an EMBL/GenBank/DDBJ whole genome shotgun (WGS) entry which is preliminary data.</text>
</comment>
<protein>
    <submittedName>
        <fullName evidence="2">Uncharacterized protein</fullName>
    </submittedName>
</protein>
<gene>
    <name evidence="2" type="ORF">EZS28_017127</name>
</gene>
<feature type="compositionally biased region" description="Acidic residues" evidence="1">
    <location>
        <begin position="55"/>
        <end position="69"/>
    </location>
</feature>
<accession>A0A5J4VX99</accession>
<evidence type="ECO:0000313" key="3">
    <source>
        <dbReference type="Proteomes" id="UP000324800"/>
    </source>
</evidence>
<name>A0A5J4VX99_9EUKA</name>
<organism evidence="2 3">
    <name type="scientific">Streblomastix strix</name>
    <dbReference type="NCBI Taxonomy" id="222440"/>
    <lineage>
        <taxon>Eukaryota</taxon>
        <taxon>Metamonada</taxon>
        <taxon>Preaxostyla</taxon>
        <taxon>Oxymonadida</taxon>
        <taxon>Streblomastigidae</taxon>
        <taxon>Streblomastix</taxon>
    </lineage>
</organism>
<sequence>MIPNFKKYFQFRRIGEKIVVTEISNDESGERAVIDKIIRTRQGKSKLKRRTTQIENEDLNEDSQSEDTQSEQTENHITCKGPRE</sequence>
<evidence type="ECO:0000256" key="1">
    <source>
        <dbReference type="SAM" id="MobiDB-lite"/>
    </source>
</evidence>
<dbReference type="EMBL" id="SNRW01004412">
    <property type="protein sequence ID" value="KAA6387344.1"/>
    <property type="molecule type" value="Genomic_DNA"/>
</dbReference>
<evidence type="ECO:0000313" key="2">
    <source>
        <dbReference type="EMBL" id="KAA6387344.1"/>
    </source>
</evidence>
<proteinExistence type="predicted"/>
<dbReference type="Proteomes" id="UP000324800">
    <property type="component" value="Unassembled WGS sequence"/>
</dbReference>
<feature type="region of interest" description="Disordered" evidence="1">
    <location>
        <begin position="42"/>
        <end position="84"/>
    </location>
</feature>
<feature type="compositionally biased region" description="Basic residues" evidence="1">
    <location>
        <begin position="42"/>
        <end position="51"/>
    </location>
</feature>
<reference evidence="2 3" key="1">
    <citation type="submission" date="2019-03" db="EMBL/GenBank/DDBJ databases">
        <title>Single cell metagenomics reveals metabolic interactions within the superorganism composed of flagellate Streblomastix strix and complex community of Bacteroidetes bacteria on its surface.</title>
        <authorList>
            <person name="Treitli S.C."/>
            <person name="Kolisko M."/>
            <person name="Husnik F."/>
            <person name="Keeling P."/>
            <person name="Hampl V."/>
        </authorList>
    </citation>
    <scope>NUCLEOTIDE SEQUENCE [LARGE SCALE GENOMIC DNA]</scope>
    <source>
        <strain evidence="2">ST1C</strain>
    </source>
</reference>
<dbReference type="AlphaFoldDB" id="A0A5J4VX99"/>